<evidence type="ECO:0000256" key="1">
    <source>
        <dbReference type="ARBA" id="ARBA00022679"/>
    </source>
</evidence>
<dbReference type="Pfam" id="PF02515">
    <property type="entry name" value="CoA_transf_3"/>
    <property type="match status" value="1"/>
</dbReference>
<dbReference type="Gene3D" id="3.40.50.10540">
    <property type="entry name" value="Crotonobetainyl-coa:carnitine coa-transferase, domain 1"/>
    <property type="match status" value="1"/>
</dbReference>
<dbReference type="SUPFAM" id="SSF89796">
    <property type="entry name" value="CoA-transferase family III (CaiB/BaiF)"/>
    <property type="match status" value="1"/>
</dbReference>
<dbReference type="InterPro" id="IPR003673">
    <property type="entry name" value="CoA-Trfase_fam_III"/>
</dbReference>
<dbReference type="InterPro" id="IPR023606">
    <property type="entry name" value="CoA-Trfase_III_dom_1_sf"/>
</dbReference>
<proteinExistence type="predicted"/>
<evidence type="ECO:0000313" key="2">
    <source>
        <dbReference type="EMBL" id="CAB4881981.1"/>
    </source>
</evidence>
<dbReference type="InterPro" id="IPR050483">
    <property type="entry name" value="CoA-transferase_III_domain"/>
</dbReference>
<dbReference type="GO" id="GO:0008410">
    <property type="term" value="F:CoA-transferase activity"/>
    <property type="evidence" value="ECO:0007669"/>
    <property type="project" value="TreeGrafter"/>
</dbReference>
<protein>
    <submittedName>
        <fullName evidence="2">Unannotated protein</fullName>
    </submittedName>
</protein>
<dbReference type="AlphaFoldDB" id="A0A6J7EIN3"/>
<dbReference type="Gene3D" id="3.30.1540.10">
    <property type="entry name" value="formyl-coa transferase, domain 3"/>
    <property type="match status" value="1"/>
</dbReference>
<reference evidence="2" key="1">
    <citation type="submission" date="2020-05" db="EMBL/GenBank/DDBJ databases">
        <authorList>
            <person name="Chiriac C."/>
            <person name="Salcher M."/>
            <person name="Ghai R."/>
            <person name="Kavagutti S V."/>
        </authorList>
    </citation>
    <scope>NUCLEOTIDE SEQUENCE</scope>
</reference>
<dbReference type="PANTHER" id="PTHR48207:SF3">
    <property type="entry name" value="SUCCINATE--HYDROXYMETHYLGLUTARATE COA-TRANSFERASE"/>
    <property type="match status" value="1"/>
</dbReference>
<gene>
    <name evidence="2" type="ORF">UFOPK3376_01625</name>
</gene>
<dbReference type="EMBL" id="CAFBLP010000038">
    <property type="protein sequence ID" value="CAB4881981.1"/>
    <property type="molecule type" value="Genomic_DNA"/>
</dbReference>
<sequence>MPTTARPGAGPLDGILVADFSRVLAGPYAAMTLGDLGADVIKVERPGAGDDTRSWGPPWVDGVATYYIGLNRNKRSVTLDLGDTADRALAIELAGRADVLIENFRPGTLDRFGLGYEQLRVPNPGLVYCSITGFGAATDEAADLSGYDLLVQAMSGLMSITGQPGGEPTKVGVALIDHICALQATIGVMAALSVRSRTGVGQRVEVSLMGAALAALLNQASAHIGAGVVPGRLGNRHPSIAPYQTFQAADGYFVVACGNDAQFTKVATSIDRVDLTSDHRFVTNTARITNVDALDDILSAAFAQRSVQQWVDKLSRDGVPAGPINDIGQAFVTAASLGLMPVVDTATDDGGVQRTVRSPIGMSGTPATVRRAAPGLGQHDTEIRRWLGA</sequence>
<organism evidence="2">
    <name type="scientific">freshwater metagenome</name>
    <dbReference type="NCBI Taxonomy" id="449393"/>
    <lineage>
        <taxon>unclassified sequences</taxon>
        <taxon>metagenomes</taxon>
        <taxon>ecological metagenomes</taxon>
    </lineage>
</organism>
<name>A0A6J7EIN3_9ZZZZ</name>
<dbReference type="InterPro" id="IPR044855">
    <property type="entry name" value="CoA-Trfase_III_dom3_sf"/>
</dbReference>
<keyword evidence="1" id="KW-0808">Transferase</keyword>
<dbReference type="PANTHER" id="PTHR48207">
    <property type="entry name" value="SUCCINATE--HYDROXYMETHYLGLUTARATE COA-TRANSFERASE"/>
    <property type="match status" value="1"/>
</dbReference>
<accession>A0A6J7EIN3</accession>